<dbReference type="PANTHER" id="PTHR39639:SF1">
    <property type="entry name" value="DUF262 DOMAIN-CONTAINING PROTEIN"/>
    <property type="match status" value="1"/>
</dbReference>
<dbReference type="Pfam" id="PF03235">
    <property type="entry name" value="GmrSD_N"/>
    <property type="match status" value="1"/>
</dbReference>
<name>A0AA41QEN6_9MICO</name>
<reference evidence="2" key="1">
    <citation type="submission" date="2022-01" db="EMBL/GenBank/DDBJ databases">
        <title>Antribacter sp. nov., isolated from Guizhou of China.</title>
        <authorList>
            <person name="Chengliang C."/>
            <person name="Ya Z."/>
        </authorList>
    </citation>
    <scope>NUCLEOTIDE SEQUENCE</scope>
    <source>
        <strain evidence="2">KLBMP 9083</strain>
    </source>
</reference>
<dbReference type="RefSeq" id="WP_236089874.1">
    <property type="nucleotide sequence ID" value="NZ_JAKGSG010000038.1"/>
</dbReference>
<evidence type="ECO:0000259" key="1">
    <source>
        <dbReference type="Pfam" id="PF03235"/>
    </source>
</evidence>
<evidence type="ECO:0000313" key="3">
    <source>
        <dbReference type="Proteomes" id="UP001165405"/>
    </source>
</evidence>
<dbReference type="InterPro" id="IPR004919">
    <property type="entry name" value="GmrSD_N"/>
</dbReference>
<gene>
    <name evidence="2" type="ORF">L1785_13910</name>
</gene>
<dbReference type="Proteomes" id="UP001165405">
    <property type="component" value="Unassembled WGS sequence"/>
</dbReference>
<protein>
    <submittedName>
        <fullName evidence="2">DUF262 domain-containing protein</fullName>
    </submittedName>
</protein>
<sequence>MLDYASATSKSAAVARMYALADVTPEPLGRGSKEKRSAFEALGKSVGLDLSTVPSKHRCARAIAEVLGVEWDADCESNGDTITLVGMNRLVDAAALARLGGSTPSESTSLVERLLAVEIASSLKNQKEEVQMFEVPAEVAQNIADYLARLSEPGPEPEDFGSAPIPFAAAEVRFDDGSWRQRLREVQYWLYLSVSLDHETSPESFDAVLAEGLGLDAGTDRSTLFEALVQRLERALALRDEFWLTMAGDIEGSATLTTASTAWRDSWSSEADDETEPSTGPINAEADMWPIVSFVGYASDGDLNLSPSYQRADVWPTADAQKLIESILRGIPLPSVIILERKRETGHGTEYEVVDGKQRLTSVLRFTGAHPRAIEVVKQKSHAWGIPEATLLNTFRTNYREFRKLWKQHDPSNLTSELERANQFPFALRSTDTPNNRNPLTGALEGLRGKYFYEVRNEYVALQGVERQVGYIFDAAHATYKIPVIVYKQVTPAQVHEVFSLYNKQGKKLNAEEIRNALYHRLALMRALLVTAGDSKAVEEVAPFLVGDWDDLASAGENLRNYEIGDIGYKRTKVLSWAAAALLLDGGDGVTRSTSAHIDGLLQRVADKTDKVEDPLRDPERVRQAMLLLDHGLDAHATPDDVWSKTFRSGKGTGSGKWQELSLVASLVALSAAAAVLGDDLIDTFEEVAPEVRRLSEKWGRPHRNQSREQWQWIGFVVGEILSLLGVNPGDAHEALEKQFGYSGLGALVEHAVPPIGYNRA</sequence>
<organism evidence="2 3">
    <name type="scientific">Antribacter soli</name>
    <dbReference type="NCBI Taxonomy" id="2910976"/>
    <lineage>
        <taxon>Bacteria</taxon>
        <taxon>Bacillati</taxon>
        <taxon>Actinomycetota</taxon>
        <taxon>Actinomycetes</taxon>
        <taxon>Micrococcales</taxon>
        <taxon>Promicromonosporaceae</taxon>
        <taxon>Antribacter</taxon>
    </lineage>
</organism>
<comment type="caution">
    <text evidence="2">The sequence shown here is derived from an EMBL/GenBank/DDBJ whole genome shotgun (WGS) entry which is preliminary data.</text>
</comment>
<keyword evidence="3" id="KW-1185">Reference proteome</keyword>
<dbReference type="PANTHER" id="PTHR39639">
    <property type="entry name" value="CHROMOSOME 16, WHOLE GENOME SHOTGUN SEQUENCE"/>
    <property type="match status" value="1"/>
</dbReference>
<dbReference type="AlphaFoldDB" id="A0AA41QEN6"/>
<feature type="domain" description="GmrSD restriction endonucleases N-terminal" evidence="1">
    <location>
        <begin position="305"/>
        <end position="519"/>
    </location>
</feature>
<proteinExistence type="predicted"/>
<evidence type="ECO:0000313" key="2">
    <source>
        <dbReference type="EMBL" id="MCF4122074.1"/>
    </source>
</evidence>
<accession>A0AA41QEN6</accession>
<dbReference type="EMBL" id="JAKGSG010000038">
    <property type="protein sequence ID" value="MCF4122074.1"/>
    <property type="molecule type" value="Genomic_DNA"/>
</dbReference>